<dbReference type="SUPFAM" id="SSF50998">
    <property type="entry name" value="Quinoprotein alcohol dehydrogenase-like"/>
    <property type="match status" value="1"/>
</dbReference>
<feature type="domain" description="Pyrrolo-quinoline quinone repeat" evidence="1">
    <location>
        <begin position="105"/>
        <end position="250"/>
    </location>
</feature>
<evidence type="ECO:0000259" key="1">
    <source>
        <dbReference type="Pfam" id="PF13360"/>
    </source>
</evidence>
<dbReference type="Proteomes" id="UP000503640">
    <property type="component" value="Unassembled WGS sequence"/>
</dbReference>
<evidence type="ECO:0000313" key="2">
    <source>
        <dbReference type="EMBL" id="GEJ57420.1"/>
    </source>
</evidence>
<name>A0A7I9VMR5_9BACT</name>
<dbReference type="InterPro" id="IPR002372">
    <property type="entry name" value="PQQ_rpt_dom"/>
</dbReference>
<sequence>MSLLALVLAAQASVATQLPPAPVRLWTVRWQKQLVEPVSLEWKARESGGPAVDATTGRLVVGTRDGWLRAYSAEGELAWELRAGGRFEAPPRIEGDAVYAGSSDGFLYAVDLGSGQLRWKYDAQEEVGTTPAVAAGLVVAMTLQDTLVAVDAKTGAWRWHHRREQREGFTIHGAAAPVVAGPVVYGAWSDGHVAALDLLTGTVQWERLVAPKGDFTDVDALRVQGGRLFAAAYSGAVYALDAKTGQQAWEVKTPAPSRLALGAGLLVAVTNTQVLGIAPADGAVRWTLPLDGAPAGEPVVLNGRAAVPNGGGLLWIDTRQGRVLRVFDPGTGVSASPGWVGSRLYVLSNGGDLLALDLS</sequence>
<dbReference type="PANTHER" id="PTHR34512:SF30">
    <property type="entry name" value="OUTER MEMBRANE PROTEIN ASSEMBLY FACTOR BAMB"/>
    <property type="match status" value="1"/>
</dbReference>
<dbReference type="InterPro" id="IPR018391">
    <property type="entry name" value="PQQ_b-propeller_rpt"/>
</dbReference>
<dbReference type="PANTHER" id="PTHR34512">
    <property type="entry name" value="CELL SURFACE PROTEIN"/>
    <property type="match status" value="1"/>
</dbReference>
<dbReference type="Gene3D" id="2.130.10.10">
    <property type="entry name" value="YVTN repeat-like/Quinoprotein amine dehydrogenase"/>
    <property type="match status" value="2"/>
</dbReference>
<dbReference type="InterPro" id="IPR015943">
    <property type="entry name" value="WD40/YVTN_repeat-like_dom_sf"/>
</dbReference>
<keyword evidence="3" id="KW-1185">Reference proteome</keyword>
<dbReference type="Gene3D" id="2.40.10.480">
    <property type="match status" value="2"/>
</dbReference>
<organism evidence="2 3">
    <name type="scientific">Anaeromyxobacter diazotrophicus</name>
    <dbReference type="NCBI Taxonomy" id="2590199"/>
    <lineage>
        <taxon>Bacteria</taxon>
        <taxon>Pseudomonadati</taxon>
        <taxon>Myxococcota</taxon>
        <taxon>Myxococcia</taxon>
        <taxon>Myxococcales</taxon>
        <taxon>Cystobacterineae</taxon>
        <taxon>Anaeromyxobacteraceae</taxon>
        <taxon>Anaeromyxobacter</taxon>
    </lineage>
</organism>
<accession>A0A7I9VMR5</accession>
<comment type="caution">
    <text evidence="2">The sequence shown here is derived from an EMBL/GenBank/DDBJ whole genome shotgun (WGS) entry which is preliminary data.</text>
</comment>
<dbReference type="EMBL" id="BJTG01000004">
    <property type="protein sequence ID" value="GEJ57420.1"/>
    <property type="molecule type" value="Genomic_DNA"/>
</dbReference>
<protein>
    <recommendedName>
        <fullName evidence="1">Pyrrolo-quinoline quinone repeat domain-containing protein</fullName>
    </recommendedName>
</protein>
<proteinExistence type="predicted"/>
<evidence type="ECO:0000313" key="3">
    <source>
        <dbReference type="Proteomes" id="UP000503640"/>
    </source>
</evidence>
<dbReference type="RefSeq" id="WP_235969570.1">
    <property type="nucleotide sequence ID" value="NZ_BJTG01000004.1"/>
</dbReference>
<dbReference type="SMART" id="SM00564">
    <property type="entry name" value="PQQ"/>
    <property type="match status" value="7"/>
</dbReference>
<dbReference type="AlphaFoldDB" id="A0A7I9VMR5"/>
<reference evidence="3" key="1">
    <citation type="journal article" date="2020" name="Appl. Environ. Microbiol.">
        <title>Diazotrophic Anaeromyxobacter Isolates from Soils.</title>
        <authorList>
            <person name="Masuda Y."/>
            <person name="Yamanaka H."/>
            <person name="Xu Z.X."/>
            <person name="Shiratori Y."/>
            <person name="Aono T."/>
            <person name="Amachi S."/>
            <person name="Senoo K."/>
            <person name="Itoh H."/>
        </authorList>
    </citation>
    <scope>NUCLEOTIDE SEQUENCE [LARGE SCALE GENOMIC DNA]</scope>
    <source>
        <strain evidence="3">R267</strain>
    </source>
</reference>
<gene>
    <name evidence="2" type="ORF">AMYX_21610</name>
</gene>
<dbReference type="Pfam" id="PF13360">
    <property type="entry name" value="PQQ_2"/>
    <property type="match status" value="1"/>
</dbReference>
<dbReference type="InterPro" id="IPR011047">
    <property type="entry name" value="Quinoprotein_ADH-like_sf"/>
</dbReference>